<organism evidence="2 3">
    <name type="scientific">Vagococcus carniphilus</name>
    <dbReference type="NCBI Taxonomy" id="218144"/>
    <lineage>
        <taxon>Bacteria</taxon>
        <taxon>Bacillati</taxon>
        <taxon>Bacillota</taxon>
        <taxon>Bacilli</taxon>
        <taxon>Lactobacillales</taxon>
        <taxon>Enterococcaceae</taxon>
        <taxon>Vagococcus</taxon>
    </lineage>
</organism>
<reference evidence="1" key="2">
    <citation type="submission" date="2023-03" db="EMBL/GenBank/DDBJ databases">
        <authorList>
            <person name="Shen W."/>
            <person name="Cai J."/>
        </authorList>
    </citation>
    <scope>NUCLEOTIDE SEQUENCE</scope>
    <source>
        <strain evidence="1">P96-3</strain>
    </source>
</reference>
<reference evidence="2 3" key="1">
    <citation type="submission" date="2017-05" db="EMBL/GenBank/DDBJ databases">
        <title>Vagococcus spp. assemblies.</title>
        <authorList>
            <person name="Gulvik C.A."/>
        </authorList>
    </citation>
    <scope>NUCLEOTIDE SEQUENCE [LARGE SCALE GENOMIC DNA]</scope>
    <source>
        <strain evidence="2 3">SS1714</strain>
    </source>
</reference>
<dbReference type="AlphaFoldDB" id="A0A430B923"/>
<evidence type="ECO:0000313" key="1">
    <source>
        <dbReference type="EMBL" id="MDT2833582.1"/>
    </source>
</evidence>
<dbReference type="Proteomes" id="UP001268577">
    <property type="component" value="Unassembled WGS sequence"/>
</dbReference>
<dbReference type="GeneID" id="95579871"/>
<dbReference type="Proteomes" id="UP000288028">
    <property type="component" value="Unassembled WGS sequence"/>
</dbReference>
<keyword evidence="3" id="KW-1185">Reference proteome</keyword>
<sequence length="137" mass="15864">MKISKELNIPAAYFYHKLVESVLHDVSKSTGEVINESNLENCEYVKEFPGKQYAKIKINQLVPNQSYSYSTSTTKNDFTASYKIESLSDTMCVVAYEEEMISHGTLQKLNDSLFRFILGKFKKKRFMKMLEQVESSY</sequence>
<name>A0A430B923_9ENTE</name>
<dbReference type="EMBL" id="JARQBZ010000008">
    <property type="protein sequence ID" value="MDT2833582.1"/>
    <property type="molecule type" value="Genomic_DNA"/>
</dbReference>
<proteinExistence type="predicted"/>
<accession>A0A430B923</accession>
<dbReference type="EMBL" id="NGKB01000001">
    <property type="protein sequence ID" value="RSU16773.1"/>
    <property type="molecule type" value="Genomic_DNA"/>
</dbReference>
<comment type="caution">
    <text evidence="2">The sequence shown here is derived from an EMBL/GenBank/DDBJ whole genome shotgun (WGS) entry which is preliminary data.</text>
</comment>
<protein>
    <submittedName>
        <fullName evidence="1">DUF3284 domain-containing protein</fullName>
    </submittedName>
</protein>
<dbReference type="RefSeq" id="WP_126790931.1">
    <property type="nucleotide sequence ID" value="NZ_CP060720.1"/>
</dbReference>
<dbReference type="Pfam" id="PF11687">
    <property type="entry name" value="DUF3284"/>
    <property type="match status" value="1"/>
</dbReference>
<dbReference type="OrthoDB" id="2361512at2"/>
<dbReference type="InterPro" id="IPR021701">
    <property type="entry name" value="DUF3284"/>
</dbReference>
<evidence type="ECO:0000313" key="3">
    <source>
        <dbReference type="Proteomes" id="UP000288028"/>
    </source>
</evidence>
<evidence type="ECO:0000313" key="2">
    <source>
        <dbReference type="EMBL" id="RSU16773.1"/>
    </source>
</evidence>
<gene>
    <name evidence="2" type="ORF">CBF28_00890</name>
    <name evidence="1" type="ORF">P7H70_05900</name>
</gene>